<dbReference type="RefSeq" id="WP_189007761.1">
    <property type="nucleotide sequence ID" value="NZ_BMOD01000031.1"/>
</dbReference>
<organism evidence="1 2">
    <name type="scientific">Deinococcus roseus</name>
    <dbReference type="NCBI Taxonomy" id="392414"/>
    <lineage>
        <taxon>Bacteria</taxon>
        <taxon>Thermotogati</taxon>
        <taxon>Deinococcota</taxon>
        <taxon>Deinococci</taxon>
        <taxon>Deinococcales</taxon>
        <taxon>Deinococcaceae</taxon>
        <taxon>Deinococcus</taxon>
    </lineage>
</organism>
<sequence>MIQLLDFLKTRAFAGVPLGSSPEALKAALGEPTYEYTDTFAHTLEYGLFEFAFSPKSRQLYMIHTQDFEVPTLGNTQELDPWVLTAGVHILDTMKAADEEGLQYTYDPENLTLKFASGVDLVFYGDTPATSTIYSIEARDMALYQGDLEG</sequence>
<proteinExistence type="predicted"/>
<dbReference type="Proteomes" id="UP000632222">
    <property type="component" value="Unassembled WGS sequence"/>
</dbReference>
<accession>A0ABQ2DE66</accession>
<protein>
    <submittedName>
        <fullName evidence="1">Uncharacterized protein</fullName>
    </submittedName>
</protein>
<comment type="caution">
    <text evidence="1">The sequence shown here is derived from an EMBL/GenBank/DDBJ whole genome shotgun (WGS) entry which is preliminary data.</text>
</comment>
<name>A0ABQ2DE66_9DEIO</name>
<evidence type="ECO:0000313" key="2">
    <source>
        <dbReference type="Proteomes" id="UP000632222"/>
    </source>
</evidence>
<gene>
    <name evidence="1" type="ORF">GCM10008938_46330</name>
</gene>
<keyword evidence="2" id="KW-1185">Reference proteome</keyword>
<dbReference type="EMBL" id="BMOD01000031">
    <property type="protein sequence ID" value="GGJ55002.1"/>
    <property type="molecule type" value="Genomic_DNA"/>
</dbReference>
<evidence type="ECO:0000313" key="1">
    <source>
        <dbReference type="EMBL" id="GGJ55002.1"/>
    </source>
</evidence>
<reference evidence="2" key="1">
    <citation type="journal article" date="2019" name="Int. J. Syst. Evol. Microbiol.">
        <title>The Global Catalogue of Microorganisms (GCM) 10K type strain sequencing project: providing services to taxonomists for standard genome sequencing and annotation.</title>
        <authorList>
            <consortium name="The Broad Institute Genomics Platform"/>
            <consortium name="The Broad Institute Genome Sequencing Center for Infectious Disease"/>
            <person name="Wu L."/>
            <person name="Ma J."/>
        </authorList>
    </citation>
    <scope>NUCLEOTIDE SEQUENCE [LARGE SCALE GENOMIC DNA]</scope>
    <source>
        <strain evidence="2">JCM 14370</strain>
    </source>
</reference>